<feature type="domain" description="HTH araC/xylS-type" evidence="4">
    <location>
        <begin position="200"/>
        <end position="298"/>
    </location>
</feature>
<comment type="caution">
    <text evidence="5">The sequence shown here is derived from an EMBL/GenBank/DDBJ whole genome shotgun (WGS) entry which is preliminary data.</text>
</comment>
<evidence type="ECO:0000259" key="4">
    <source>
        <dbReference type="PROSITE" id="PS01124"/>
    </source>
</evidence>
<dbReference type="PANTHER" id="PTHR43130">
    <property type="entry name" value="ARAC-FAMILY TRANSCRIPTIONAL REGULATOR"/>
    <property type="match status" value="1"/>
</dbReference>
<dbReference type="GO" id="GO:0003700">
    <property type="term" value="F:DNA-binding transcription factor activity"/>
    <property type="evidence" value="ECO:0007669"/>
    <property type="project" value="InterPro"/>
</dbReference>
<dbReference type="InterPro" id="IPR029062">
    <property type="entry name" value="Class_I_gatase-like"/>
</dbReference>
<dbReference type="InterPro" id="IPR018062">
    <property type="entry name" value="HTH_AraC-typ_CS"/>
</dbReference>
<dbReference type="Proteomes" id="UP001165667">
    <property type="component" value="Unassembled WGS sequence"/>
</dbReference>
<dbReference type="AlphaFoldDB" id="A0AA41YVC3"/>
<protein>
    <submittedName>
        <fullName evidence="5">GlxA family transcriptional regulator</fullName>
    </submittedName>
</protein>
<dbReference type="Pfam" id="PF12833">
    <property type="entry name" value="HTH_18"/>
    <property type="match status" value="1"/>
</dbReference>
<dbReference type="InterPro" id="IPR009057">
    <property type="entry name" value="Homeodomain-like_sf"/>
</dbReference>
<keyword evidence="2" id="KW-0238">DNA-binding</keyword>
<keyword evidence="3" id="KW-0804">Transcription</keyword>
<dbReference type="Gene3D" id="1.10.10.60">
    <property type="entry name" value="Homeodomain-like"/>
    <property type="match status" value="1"/>
</dbReference>
<reference evidence="5" key="1">
    <citation type="submission" date="2022-05" db="EMBL/GenBank/DDBJ databases">
        <authorList>
            <person name="Pankratov T."/>
        </authorList>
    </citation>
    <scope>NUCLEOTIDE SEQUENCE</scope>
    <source>
        <strain evidence="5">BP6-180914</strain>
    </source>
</reference>
<proteinExistence type="predicted"/>
<dbReference type="SUPFAM" id="SSF52317">
    <property type="entry name" value="Class I glutamine amidotransferase-like"/>
    <property type="match status" value="1"/>
</dbReference>
<dbReference type="PROSITE" id="PS00041">
    <property type="entry name" value="HTH_ARAC_FAMILY_1"/>
    <property type="match status" value="1"/>
</dbReference>
<gene>
    <name evidence="5" type="ORF">M8523_07135</name>
</gene>
<dbReference type="GO" id="GO:0043565">
    <property type="term" value="F:sequence-specific DNA binding"/>
    <property type="evidence" value="ECO:0007669"/>
    <property type="project" value="InterPro"/>
</dbReference>
<dbReference type="PANTHER" id="PTHR43130:SF3">
    <property type="entry name" value="HTH-TYPE TRANSCRIPTIONAL REGULATOR RV1931C"/>
    <property type="match status" value="1"/>
</dbReference>
<sequence length="309" mass="34475">MVTVVSALETLRLANRVCGYEAYRWRILSSDGLPVRASNGIPIPADGTFDDAAGVAAAIICADADVQKVDAHELRAKLRSLATRGIALGALGTGAYILAHARLLDGYTCTIHWEYLDTLREQFPELRLTCNLFEIDRKRLTCAGGTAGIDMMLHLISCRHGAEVVVPLIDQLVHHRIRDGQDRQRMTLRARLSVAHPKLIDVVDLMERNVEEPLSCAELAAQVAVSTRQLERLFSKYFNQSPTRFYLDIRLQRARALIRQTSISMVSVGLACGFTSASHFSKCYSERFNQTPTRERTISRFDSIDSRIA</sequence>
<evidence type="ECO:0000256" key="2">
    <source>
        <dbReference type="ARBA" id="ARBA00023125"/>
    </source>
</evidence>
<organism evidence="5 6">
    <name type="scientific">Lichenifustis flavocetrariae</name>
    <dbReference type="NCBI Taxonomy" id="2949735"/>
    <lineage>
        <taxon>Bacteria</taxon>
        <taxon>Pseudomonadati</taxon>
        <taxon>Pseudomonadota</taxon>
        <taxon>Alphaproteobacteria</taxon>
        <taxon>Hyphomicrobiales</taxon>
        <taxon>Lichenihabitantaceae</taxon>
        <taxon>Lichenifustis</taxon>
    </lineage>
</organism>
<keyword evidence="6" id="KW-1185">Reference proteome</keyword>
<dbReference type="Pfam" id="PF01965">
    <property type="entry name" value="DJ-1_PfpI"/>
    <property type="match status" value="1"/>
</dbReference>
<dbReference type="SUPFAM" id="SSF46689">
    <property type="entry name" value="Homeodomain-like"/>
    <property type="match status" value="2"/>
</dbReference>
<keyword evidence="1" id="KW-0805">Transcription regulation</keyword>
<evidence type="ECO:0000313" key="5">
    <source>
        <dbReference type="EMBL" id="MCW6507792.1"/>
    </source>
</evidence>
<dbReference type="InterPro" id="IPR018060">
    <property type="entry name" value="HTH_AraC"/>
</dbReference>
<dbReference type="CDD" id="cd03136">
    <property type="entry name" value="GATase1_AraC_ArgR_like"/>
    <property type="match status" value="1"/>
</dbReference>
<accession>A0AA41YVC3</accession>
<name>A0AA41YVC3_9HYPH</name>
<evidence type="ECO:0000313" key="6">
    <source>
        <dbReference type="Proteomes" id="UP001165667"/>
    </source>
</evidence>
<dbReference type="InterPro" id="IPR052158">
    <property type="entry name" value="INH-QAR"/>
</dbReference>
<dbReference type="InterPro" id="IPR002818">
    <property type="entry name" value="DJ-1/PfpI"/>
</dbReference>
<dbReference type="EMBL" id="JAMOIM010000003">
    <property type="protein sequence ID" value="MCW6507792.1"/>
    <property type="molecule type" value="Genomic_DNA"/>
</dbReference>
<dbReference type="Gene3D" id="3.40.50.880">
    <property type="match status" value="1"/>
</dbReference>
<evidence type="ECO:0000256" key="3">
    <source>
        <dbReference type="ARBA" id="ARBA00023163"/>
    </source>
</evidence>
<evidence type="ECO:0000256" key="1">
    <source>
        <dbReference type="ARBA" id="ARBA00023015"/>
    </source>
</evidence>
<dbReference type="PROSITE" id="PS01124">
    <property type="entry name" value="HTH_ARAC_FAMILY_2"/>
    <property type="match status" value="1"/>
</dbReference>
<dbReference type="SMART" id="SM00342">
    <property type="entry name" value="HTH_ARAC"/>
    <property type="match status" value="1"/>
</dbReference>